<reference evidence="2 3" key="1">
    <citation type="journal article" date="2019" name="Int. J. Syst. Evol. Microbiol.">
        <title>The Global Catalogue of Microorganisms (GCM) 10K type strain sequencing project: providing services to taxonomists for standard genome sequencing and annotation.</title>
        <authorList>
            <consortium name="The Broad Institute Genomics Platform"/>
            <consortium name="The Broad Institute Genome Sequencing Center for Infectious Disease"/>
            <person name="Wu L."/>
            <person name="Ma J."/>
        </authorList>
    </citation>
    <scope>NUCLEOTIDE SEQUENCE [LARGE SCALE GENOMIC DNA]</scope>
    <source>
        <strain evidence="2 3">JCM 12696</strain>
    </source>
</reference>
<keyword evidence="3" id="KW-1185">Reference proteome</keyword>
<keyword evidence="1" id="KW-0812">Transmembrane</keyword>
<accession>A0ABN1V1L3</accession>
<evidence type="ECO:0000313" key="2">
    <source>
        <dbReference type="EMBL" id="GAA1190332.1"/>
    </source>
</evidence>
<protein>
    <recommendedName>
        <fullName evidence="4">Cytochrome C oxidase subunit I</fullName>
    </recommendedName>
</protein>
<dbReference type="Proteomes" id="UP001501371">
    <property type="component" value="Unassembled WGS sequence"/>
</dbReference>
<dbReference type="EMBL" id="BAAAKV010000060">
    <property type="protein sequence ID" value="GAA1190332.1"/>
    <property type="molecule type" value="Genomic_DNA"/>
</dbReference>
<name>A0ABN1V1L3_9ACTN</name>
<evidence type="ECO:0008006" key="4">
    <source>
        <dbReference type="Google" id="ProtNLM"/>
    </source>
</evidence>
<organism evidence="2 3">
    <name type="scientific">Streptomyces hebeiensis</name>
    <dbReference type="NCBI Taxonomy" id="229486"/>
    <lineage>
        <taxon>Bacteria</taxon>
        <taxon>Bacillati</taxon>
        <taxon>Actinomycetota</taxon>
        <taxon>Actinomycetes</taxon>
        <taxon>Kitasatosporales</taxon>
        <taxon>Streptomycetaceae</taxon>
        <taxon>Streptomyces</taxon>
    </lineage>
</organism>
<sequence length="137" mass="15437">MEPEEDIARDIARDVDRRVDRSVDRRVAQDIARGIAQVEGHLLWSAEMADIRRQAVRFTAQLPWLTSAQRADVERVYVTDRAAVSRAILLRVRERALALRGEYGERYARLRARCVAWTVAAVGATIGLLAAVTLLAR</sequence>
<keyword evidence="1" id="KW-1133">Transmembrane helix</keyword>
<gene>
    <name evidence="2" type="ORF">GCM10009654_54800</name>
</gene>
<evidence type="ECO:0000313" key="3">
    <source>
        <dbReference type="Proteomes" id="UP001501371"/>
    </source>
</evidence>
<comment type="caution">
    <text evidence="2">The sequence shown here is derived from an EMBL/GenBank/DDBJ whole genome shotgun (WGS) entry which is preliminary data.</text>
</comment>
<feature type="transmembrane region" description="Helical" evidence="1">
    <location>
        <begin position="114"/>
        <end position="136"/>
    </location>
</feature>
<proteinExistence type="predicted"/>
<evidence type="ECO:0000256" key="1">
    <source>
        <dbReference type="SAM" id="Phobius"/>
    </source>
</evidence>
<keyword evidence="1" id="KW-0472">Membrane</keyword>